<dbReference type="SMART" id="SM01377">
    <property type="entry name" value="Ribosomal_L40e"/>
    <property type="match status" value="1"/>
</dbReference>
<dbReference type="PANTHER" id="PTHR39649:SF1">
    <property type="entry name" value="LARGE RIBOSOMAL SUBUNIT PROTEIN EL40"/>
    <property type="match status" value="1"/>
</dbReference>
<dbReference type="Pfam" id="PF01020">
    <property type="entry name" value="Ribosomal_L40e"/>
    <property type="match status" value="1"/>
</dbReference>
<dbReference type="SUPFAM" id="SSF57829">
    <property type="entry name" value="Zn-binding ribosomal proteins"/>
    <property type="match status" value="1"/>
</dbReference>
<dbReference type="InterPro" id="IPR023657">
    <property type="entry name" value="Ribosomal_eL40_arc"/>
</dbReference>
<evidence type="ECO:0000256" key="3">
    <source>
        <dbReference type="ARBA" id="ARBA00035355"/>
    </source>
</evidence>
<dbReference type="HAMAP" id="MF_00788">
    <property type="entry name" value="Ribosomal_eL40"/>
    <property type="match status" value="1"/>
</dbReference>
<feature type="non-terminal residue" evidence="5">
    <location>
        <position position="1"/>
    </location>
</feature>
<accession>T1BGT6</accession>
<organism evidence="5">
    <name type="scientific">mine drainage metagenome</name>
    <dbReference type="NCBI Taxonomy" id="410659"/>
    <lineage>
        <taxon>unclassified sequences</taxon>
        <taxon>metagenomes</taxon>
        <taxon>ecological metagenomes</taxon>
    </lineage>
</organism>
<comment type="caution">
    <text evidence="5">The sequence shown here is derived from an EMBL/GenBank/DDBJ whole genome shotgun (WGS) entry which is preliminary data.</text>
</comment>
<evidence type="ECO:0000313" key="5">
    <source>
        <dbReference type="EMBL" id="EQD72176.1"/>
    </source>
</evidence>
<proteinExistence type="inferred from homology"/>
<dbReference type="AlphaFoldDB" id="T1BGT6"/>
<dbReference type="PANTHER" id="PTHR39649">
    <property type="entry name" value="50S RIBOSOMAL PROTEIN L40E"/>
    <property type="match status" value="1"/>
</dbReference>
<dbReference type="InterPro" id="IPR011332">
    <property type="entry name" value="Ribosomal_zn-bd"/>
</dbReference>
<reference evidence="5" key="1">
    <citation type="submission" date="2013-08" db="EMBL/GenBank/DDBJ databases">
        <authorList>
            <person name="Mendez C."/>
            <person name="Richter M."/>
            <person name="Ferrer M."/>
            <person name="Sanchez J."/>
        </authorList>
    </citation>
    <scope>NUCLEOTIDE SEQUENCE</scope>
</reference>
<dbReference type="Gene3D" id="4.10.1060.50">
    <property type="match status" value="1"/>
</dbReference>
<dbReference type="EMBL" id="AUZY01002473">
    <property type="protein sequence ID" value="EQD72176.1"/>
    <property type="molecule type" value="Genomic_DNA"/>
</dbReference>
<keyword evidence="2" id="KW-0687">Ribonucleoprotein</keyword>
<dbReference type="GO" id="GO:0003735">
    <property type="term" value="F:structural constituent of ribosome"/>
    <property type="evidence" value="ECO:0007669"/>
    <property type="project" value="InterPro"/>
</dbReference>
<feature type="domain" description="Large ribosomal subunit protein eL40" evidence="4">
    <location>
        <begin position="13"/>
        <end position="61"/>
    </location>
</feature>
<protein>
    <recommendedName>
        <fullName evidence="3">50S ribosomal protein L40e</fullName>
    </recommendedName>
</protein>
<sequence>GGWDMLYTGPRSRRAPMPFPEAVERLLNKKICMSCSARNPPKAVQCRKCGYKGLRVKSRERSGKTQ</sequence>
<gene>
    <name evidence="5" type="ORF">B1B_03969</name>
</gene>
<name>T1BGT6_9ZZZZ</name>
<dbReference type="GO" id="GO:0006412">
    <property type="term" value="P:translation"/>
    <property type="evidence" value="ECO:0007669"/>
    <property type="project" value="InterPro"/>
</dbReference>
<dbReference type="InterPro" id="IPR038587">
    <property type="entry name" value="Ribosomal_eL40_sf"/>
</dbReference>
<evidence type="ECO:0000259" key="4">
    <source>
        <dbReference type="SMART" id="SM01377"/>
    </source>
</evidence>
<dbReference type="GO" id="GO:0005840">
    <property type="term" value="C:ribosome"/>
    <property type="evidence" value="ECO:0007669"/>
    <property type="project" value="UniProtKB-KW"/>
</dbReference>
<reference evidence="5" key="2">
    <citation type="journal article" date="2014" name="ISME J.">
        <title>Microbial stratification in low pH oxic and suboxic macroscopic growths along an acid mine drainage.</title>
        <authorList>
            <person name="Mendez-Garcia C."/>
            <person name="Mesa V."/>
            <person name="Sprenger R.R."/>
            <person name="Richter M."/>
            <person name="Diez M.S."/>
            <person name="Solano J."/>
            <person name="Bargiela R."/>
            <person name="Golyshina O.V."/>
            <person name="Manteca A."/>
            <person name="Ramos J.L."/>
            <person name="Gallego J.R."/>
            <person name="Llorente I."/>
            <person name="Martins Dos Santos V.A."/>
            <person name="Jensen O.N."/>
            <person name="Pelaez A.I."/>
            <person name="Sanchez J."/>
            <person name="Ferrer M."/>
        </authorList>
    </citation>
    <scope>NUCLEOTIDE SEQUENCE</scope>
</reference>
<dbReference type="NCBIfam" id="NF003161">
    <property type="entry name" value="PRK04136.1"/>
    <property type="match status" value="1"/>
</dbReference>
<keyword evidence="1 5" id="KW-0689">Ribosomal protein</keyword>
<dbReference type="GO" id="GO:1990904">
    <property type="term" value="C:ribonucleoprotein complex"/>
    <property type="evidence" value="ECO:0007669"/>
    <property type="project" value="UniProtKB-KW"/>
</dbReference>
<evidence type="ECO:0000256" key="1">
    <source>
        <dbReference type="ARBA" id="ARBA00022980"/>
    </source>
</evidence>
<evidence type="ECO:0000256" key="2">
    <source>
        <dbReference type="ARBA" id="ARBA00023274"/>
    </source>
</evidence>
<dbReference type="InterPro" id="IPR001975">
    <property type="entry name" value="Ribosomal_eL40_dom"/>
</dbReference>